<proteinExistence type="predicted"/>
<evidence type="ECO:0000256" key="1">
    <source>
        <dbReference type="SAM" id="Phobius"/>
    </source>
</evidence>
<evidence type="ECO:0000313" key="3">
    <source>
        <dbReference type="Proteomes" id="UP000632125"/>
    </source>
</evidence>
<feature type="transmembrane region" description="Helical" evidence="1">
    <location>
        <begin position="218"/>
        <end position="238"/>
    </location>
</feature>
<name>A0A927CPJ3_9BACL</name>
<protein>
    <submittedName>
        <fullName evidence="2">Uncharacterized protein</fullName>
    </submittedName>
</protein>
<comment type="caution">
    <text evidence="2">The sequence shown here is derived from an EMBL/GenBank/DDBJ whole genome shotgun (WGS) entry which is preliminary data.</text>
</comment>
<keyword evidence="1" id="KW-0812">Transmembrane</keyword>
<keyword evidence="3" id="KW-1185">Reference proteome</keyword>
<sequence>MSYLKLVHMEVHRFRWVIAALMGITAIFQFGGLIATLASELSRREYRLPQDIGNSSIPAPAPDLLTFEWAMFNTQLWFILPMLLSMAVLGLYVFIIWYRDWIGRSTFIYRLLMLPSARRNLYFAKLTAFLLFVFGMVSFQLALLPIEHLVFKLVVPADLRADSHIVDVIGINQALAELIPRKFEQFLYSYGLGTIVVLAIFTAILLERSYRGIGILYGLLYLGACALAVAFPIIFLGVEVPYTYFYPAEVYAIELAMCALVGGVSVWLGTRLLARKITV</sequence>
<accession>A0A927CPJ3</accession>
<feature type="transmembrane region" description="Helical" evidence="1">
    <location>
        <begin position="187"/>
        <end position="206"/>
    </location>
</feature>
<dbReference type="Proteomes" id="UP000632125">
    <property type="component" value="Unassembled WGS sequence"/>
</dbReference>
<feature type="transmembrane region" description="Helical" evidence="1">
    <location>
        <begin position="250"/>
        <end position="274"/>
    </location>
</feature>
<feature type="transmembrane region" description="Helical" evidence="1">
    <location>
        <begin position="120"/>
        <end position="143"/>
    </location>
</feature>
<feature type="transmembrane region" description="Helical" evidence="1">
    <location>
        <begin position="16"/>
        <end position="38"/>
    </location>
</feature>
<dbReference type="AlphaFoldDB" id="A0A927CPJ3"/>
<evidence type="ECO:0000313" key="2">
    <source>
        <dbReference type="EMBL" id="MBD2871359.1"/>
    </source>
</evidence>
<dbReference type="EMBL" id="JACXIY010000029">
    <property type="protein sequence ID" value="MBD2871359.1"/>
    <property type="molecule type" value="Genomic_DNA"/>
</dbReference>
<keyword evidence="1" id="KW-1133">Transmembrane helix</keyword>
<dbReference type="RefSeq" id="WP_190865093.1">
    <property type="nucleotide sequence ID" value="NZ_JACXIY010000029.1"/>
</dbReference>
<keyword evidence="1" id="KW-0472">Membrane</keyword>
<feature type="transmembrane region" description="Helical" evidence="1">
    <location>
        <begin position="76"/>
        <end position="99"/>
    </location>
</feature>
<gene>
    <name evidence="2" type="ORF">IDH41_22485</name>
</gene>
<organism evidence="2 3">
    <name type="scientific">Paenibacillus arenilitoris</name>
    <dbReference type="NCBI Taxonomy" id="2772299"/>
    <lineage>
        <taxon>Bacteria</taxon>
        <taxon>Bacillati</taxon>
        <taxon>Bacillota</taxon>
        <taxon>Bacilli</taxon>
        <taxon>Bacillales</taxon>
        <taxon>Paenibacillaceae</taxon>
        <taxon>Paenibacillus</taxon>
    </lineage>
</organism>
<reference evidence="2" key="1">
    <citation type="submission" date="2020-09" db="EMBL/GenBank/DDBJ databases">
        <title>A novel bacterium of genus Paenibacillus, isolated from South China Sea.</title>
        <authorList>
            <person name="Huang H."/>
            <person name="Mo K."/>
            <person name="Hu Y."/>
        </authorList>
    </citation>
    <scope>NUCLEOTIDE SEQUENCE</scope>
    <source>
        <strain evidence="2">IB182493</strain>
    </source>
</reference>